<evidence type="ECO:0000256" key="5">
    <source>
        <dbReference type="ARBA" id="ARBA00022741"/>
    </source>
</evidence>
<dbReference type="InterPro" id="IPR015856">
    <property type="entry name" value="ABC_transpr_CbiO/EcfA_su"/>
</dbReference>
<dbReference type="GO" id="GO:0016887">
    <property type="term" value="F:ATP hydrolysis activity"/>
    <property type="evidence" value="ECO:0007669"/>
    <property type="project" value="InterPro"/>
</dbReference>
<dbReference type="SUPFAM" id="SSF52540">
    <property type="entry name" value="P-loop containing nucleoside triphosphate hydrolases"/>
    <property type="match status" value="2"/>
</dbReference>
<dbReference type="CDD" id="cd03225">
    <property type="entry name" value="ABC_cobalt_CbiO_domain1"/>
    <property type="match status" value="2"/>
</dbReference>
<keyword evidence="4" id="KW-1003">Cell membrane</keyword>
<dbReference type="InterPro" id="IPR050095">
    <property type="entry name" value="ECF_ABC_transporter_ATP-bd"/>
</dbReference>
<keyword evidence="11" id="KW-1185">Reference proteome</keyword>
<dbReference type="EMBL" id="BMJT01000001">
    <property type="protein sequence ID" value="GGG12336.1"/>
    <property type="molecule type" value="Genomic_DNA"/>
</dbReference>
<evidence type="ECO:0000313" key="11">
    <source>
        <dbReference type="Proteomes" id="UP000616608"/>
    </source>
</evidence>
<organism evidence="10 11">
    <name type="scientific">Lysinibacillus alkalisoli</name>
    <dbReference type="NCBI Taxonomy" id="1911548"/>
    <lineage>
        <taxon>Bacteria</taxon>
        <taxon>Bacillati</taxon>
        <taxon>Bacillota</taxon>
        <taxon>Bacilli</taxon>
        <taxon>Bacillales</taxon>
        <taxon>Bacillaceae</taxon>
        <taxon>Lysinibacillus</taxon>
    </lineage>
</organism>
<proteinExistence type="inferred from homology"/>
<feature type="domain" description="ABC transporter" evidence="9">
    <location>
        <begin position="4"/>
        <end position="239"/>
    </location>
</feature>
<feature type="domain" description="ABC transporter" evidence="9">
    <location>
        <begin position="289"/>
        <end position="510"/>
    </location>
</feature>
<comment type="similarity">
    <text evidence="2">Belongs to the ABC transporter superfamily.</text>
</comment>
<reference evidence="10" key="2">
    <citation type="submission" date="2020-09" db="EMBL/GenBank/DDBJ databases">
        <authorList>
            <person name="Sun Q."/>
            <person name="Zhou Y."/>
        </authorList>
    </citation>
    <scope>NUCLEOTIDE SEQUENCE</scope>
    <source>
        <strain evidence="10">CGMCC 1.15760</strain>
    </source>
</reference>
<evidence type="ECO:0000256" key="2">
    <source>
        <dbReference type="ARBA" id="ARBA00005417"/>
    </source>
</evidence>
<evidence type="ECO:0000256" key="7">
    <source>
        <dbReference type="ARBA" id="ARBA00022967"/>
    </source>
</evidence>
<dbReference type="InterPro" id="IPR003593">
    <property type="entry name" value="AAA+_ATPase"/>
</dbReference>
<dbReference type="PROSITE" id="PS00211">
    <property type="entry name" value="ABC_TRANSPORTER_1"/>
    <property type="match status" value="2"/>
</dbReference>
<dbReference type="PROSITE" id="PS50893">
    <property type="entry name" value="ABC_TRANSPORTER_2"/>
    <property type="match status" value="2"/>
</dbReference>
<dbReference type="Pfam" id="PF00005">
    <property type="entry name" value="ABC_tran"/>
    <property type="match status" value="2"/>
</dbReference>
<dbReference type="RefSeq" id="WP_188613269.1">
    <property type="nucleotide sequence ID" value="NZ_BMJT01000001.1"/>
</dbReference>
<dbReference type="Gene3D" id="3.40.50.300">
    <property type="entry name" value="P-loop containing nucleotide triphosphate hydrolases"/>
    <property type="match status" value="2"/>
</dbReference>
<dbReference type="GO" id="GO:0043190">
    <property type="term" value="C:ATP-binding cassette (ABC) transporter complex"/>
    <property type="evidence" value="ECO:0007669"/>
    <property type="project" value="TreeGrafter"/>
</dbReference>
<dbReference type="InterPro" id="IPR003439">
    <property type="entry name" value="ABC_transporter-like_ATP-bd"/>
</dbReference>
<evidence type="ECO:0000259" key="9">
    <source>
        <dbReference type="PROSITE" id="PS50893"/>
    </source>
</evidence>
<evidence type="ECO:0000256" key="8">
    <source>
        <dbReference type="ARBA" id="ARBA00023136"/>
    </source>
</evidence>
<keyword evidence="3" id="KW-0813">Transport</keyword>
<dbReference type="PANTHER" id="PTHR43553">
    <property type="entry name" value="HEAVY METAL TRANSPORTER"/>
    <property type="match status" value="1"/>
</dbReference>
<sequence length="532" mass="58915">MALLTIKNVSYHYDGERLLKNITSEVDEGDFITLFGPTGSGKSTLLKALKPALASGGKYEGVIQFKQQPLHRATLATELAIGYVMQNPNDQITMEYVWQELAFGLENSGIALPIMKQKIAEVTHFLGIHALLHHKTEQLSGGQKQLVNLASILVTDPVLLLLDEPTAQLDPIASEEFLQIVAKVNRELGITVIIVEHALDQVLWLSNRVWYMTEGALLFDSTPQQIAQQLSGDMVCALPTATQLYLRLVTDGEQQVPLTVQQGIAMLQQYSVKQTMVNKPSPQQQVPYLQLIDLYFKYDKKQEDKIKGLSLVIKKGEIFSIIGGNGSGKTTLLNLLAGASRPYKGKILLENMPLKKTKQQIALLPQKPSLLFLHNTVAEELAATAMTETALQQFTELFNIQALLQRNPLDLSGGEQQKVALIKVLAQNPDFLLLDEPTKGMDAPTKHQVIQLLQQYSRAGTTIVMITHDMDVAATVADRCGMLFDHTIVSVSDTTTFFTTNQFYTTASRRISRRILANSITIQDILTCYGGK</sequence>
<evidence type="ECO:0000313" key="10">
    <source>
        <dbReference type="EMBL" id="GGG12336.1"/>
    </source>
</evidence>
<evidence type="ECO:0000256" key="4">
    <source>
        <dbReference type="ARBA" id="ARBA00022475"/>
    </source>
</evidence>
<dbReference type="InterPro" id="IPR027417">
    <property type="entry name" value="P-loop_NTPase"/>
</dbReference>
<protein>
    <recommendedName>
        <fullName evidence="9">ABC transporter domain-containing protein</fullName>
    </recommendedName>
</protein>
<keyword evidence="6" id="KW-0067">ATP-binding</keyword>
<evidence type="ECO:0000256" key="1">
    <source>
        <dbReference type="ARBA" id="ARBA00004202"/>
    </source>
</evidence>
<dbReference type="AlphaFoldDB" id="A0A917FWS9"/>
<evidence type="ECO:0000256" key="6">
    <source>
        <dbReference type="ARBA" id="ARBA00022840"/>
    </source>
</evidence>
<dbReference type="InterPro" id="IPR017871">
    <property type="entry name" value="ABC_transporter-like_CS"/>
</dbReference>
<keyword evidence="5" id="KW-0547">Nucleotide-binding</keyword>
<evidence type="ECO:0000256" key="3">
    <source>
        <dbReference type="ARBA" id="ARBA00022448"/>
    </source>
</evidence>
<dbReference type="PANTHER" id="PTHR43553:SF27">
    <property type="entry name" value="ENERGY-COUPLING FACTOR TRANSPORTER ATP-BINDING PROTEIN ECFA2"/>
    <property type="match status" value="1"/>
</dbReference>
<dbReference type="SMART" id="SM00382">
    <property type="entry name" value="AAA"/>
    <property type="match status" value="2"/>
</dbReference>
<dbReference type="Proteomes" id="UP000616608">
    <property type="component" value="Unassembled WGS sequence"/>
</dbReference>
<keyword evidence="7" id="KW-1278">Translocase</keyword>
<keyword evidence="8" id="KW-0472">Membrane</keyword>
<accession>A0A917FWS9</accession>
<comment type="caution">
    <text evidence="10">The sequence shown here is derived from an EMBL/GenBank/DDBJ whole genome shotgun (WGS) entry which is preliminary data.</text>
</comment>
<comment type="subcellular location">
    <subcellularLocation>
        <location evidence="1">Cell membrane</location>
        <topology evidence="1">Peripheral membrane protein</topology>
    </subcellularLocation>
</comment>
<reference evidence="10" key="1">
    <citation type="journal article" date="2014" name="Int. J. Syst. Evol. Microbiol.">
        <title>Complete genome sequence of Corynebacterium casei LMG S-19264T (=DSM 44701T), isolated from a smear-ripened cheese.</title>
        <authorList>
            <consortium name="US DOE Joint Genome Institute (JGI-PGF)"/>
            <person name="Walter F."/>
            <person name="Albersmeier A."/>
            <person name="Kalinowski J."/>
            <person name="Ruckert C."/>
        </authorList>
    </citation>
    <scope>NUCLEOTIDE SEQUENCE</scope>
    <source>
        <strain evidence="10">CGMCC 1.15760</strain>
    </source>
</reference>
<dbReference type="GO" id="GO:0042626">
    <property type="term" value="F:ATPase-coupled transmembrane transporter activity"/>
    <property type="evidence" value="ECO:0007669"/>
    <property type="project" value="TreeGrafter"/>
</dbReference>
<gene>
    <name evidence="10" type="ORF">GCM10007425_03300</name>
</gene>
<name>A0A917FWS9_9BACI</name>
<dbReference type="GO" id="GO:0005524">
    <property type="term" value="F:ATP binding"/>
    <property type="evidence" value="ECO:0007669"/>
    <property type="project" value="UniProtKB-KW"/>
</dbReference>